<evidence type="ECO:0000313" key="2">
    <source>
        <dbReference type="EMBL" id="RCW77874.1"/>
    </source>
</evidence>
<keyword evidence="3" id="KW-1185">Reference proteome</keyword>
<feature type="transmembrane region" description="Helical" evidence="1">
    <location>
        <begin position="37"/>
        <end position="59"/>
    </location>
</feature>
<dbReference type="Proteomes" id="UP000253345">
    <property type="component" value="Unassembled WGS sequence"/>
</dbReference>
<accession>A0A368YI69</accession>
<reference evidence="2 3" key="1">
    <citation type="submission" date="2018-07" db="EMBL/GenBank/DDBJ databases">
        <title>Genomic Encyclopedia of Type Strains, Phase III (KMG-III): the genomes of soil and plant-associated and newly described type strains.</title>
        <authorList>
            <person name="Whitman W."/>
        </authorList>
    </citation>
    <scope>NUCLEOTIDE SEQUENCE [LARGE SCALE GENOMIC DNA]</scope>
    <source>
        <strain evidence="2 3">CECT 8525</strain>
    </source>
</reference>
<comment type="caution">
    <text evidence="2">The sequence shown here is derived from an EMBL/GenBank/DDBJ whole genome shotgun (WGS) entry which is preliminary data.</text>
</comment>
<keyword evidence="1" id="KW-0812">Transmembrane</keyword>
<dbReference type="OrthoDB" id="7693378at2"/>
<name>A0A368YI69_9RHOB</name>
<organism evidence="2 3">
    <name type="scientific">Paracoccus lutimaris</name>
    <dbReference type="NCBI Taxonomy" id="1490030"/>
    <lineage>
        <taxon>Bacteria</taxon>
        <taxon>Pseudomonadati</taxon>
        <taxon>Pseudomonadota</taxon>
        <taxon>Alphaproteobacteria</taxon>
        <taxon>Rhodobacterales</taxon>
        <taxon>Paracoccaceae</taxon>
        <taxon>Paracoccus</taxon>
    </lineage>
</organism>
<dbReference type="RefSeq" id="WP_114350976.1">
    <property type="nucleotide sequence ID" value="NZ_QPJL01000054.1"/>
</dbReference>
<evidence type="ECO:0000313" key="3">
    <source>
        <dbReference type="Proteomes" id="UP000253345"/>
    </source>
</evidence>
<sequence length="69" mass="7555">MSDETFGIIFGIAAMLLVLWFYLVVPAQMASRRNRSPFLWVLISLFGSPILAILLLFAMGGCPPNGPGR</sequence>
<gene>
    <name evidence="2" type="ORF">DFP89_1549</name>
</gene>
<dbReference type="EMBL" id="QPJL01000054">
    <property type="protein sequence ID" value="RCW77874.1"/>
    <property type="molecule type" value="Genomic_DNA"/>
</dbReference>
<proteinExistence type="predicted"/>
<feature type="transmembrane region" description="Helical" evidence="1">
    <location>
        <begin position="6"/>
        <end position="25"/>
    </location>
</feature>
<protein>
    <submittedName>
        <fullName evidence="2">Uncharacterized protein</fullName>
    </submittedName>
</protein>
<keyword evidence="1" id="KW-0472">Membrane</keyword>
<dbReference type="AlphaFoldDB" id="A0A368YI69"/>
<evidence type="ECO:0000256" key="1">
    <source>
        <dbReference type="SAM" id="Phobius"/>
    </source>
</evidence>
<keyword evidence="1" id="KW-1133">Transmembrane helix</keyword>